<keyword evidence="4" id="KW-1185">Reference proteome</keyword>
<dbReference type="EMBL" id="JARKIB010000039">
    <property type="protein sequence ID" value="KAJ7759593.1"/>
    <property type="molecule type" value="Genomic_DNA"/>
</dbReference>
<evidence type="ECO:0000313" key="2">
    <source>
        <dbReference type="EMBL" id="KAJ7759591.1"/>
    </source>
</evidence>
<evidence type="ECO:0000313" key="3">
    <source>
        <dbReference type="EMBL" id="KAJ7759593.1"/>
    </source>
</evidence>
<dbReference type="EMBL" id="JARKIB010000039">
    <property type="protein sequence ID" value="KAJ7759591.1"/>
    <property type="molecule type" value="Genomic_DNA"/>
</dbReference>
<proteinExistence type="predicted"/>
<feature type="non-terminal residue" evidence="3">
    <location>
        <position position="141"/>
    </location>
</feature>
<accession>A0AAD7NGT1</accession>
<dbReference type="Proteomes" id="UP001215598">
    <property type="component" value="Unassembled WGS sequence"/>
</dbReference>
<dbReference type="AlphaFoldDB" id="A0AAD7NGT1"/>
<reference evidence="3" key="1">
    <citation type="submission" date="2023-03" db="EMBL/GenBank/DDBJ databases">
        <title>Massive genome expansion in bonnet fungi (Mycena s.s.) driven by repeated elements and novel gene families across ecological guilds.</title>
        <authorList>
            <consortium name="Lawrence Berkeley National Laboratory"/>
            <person name="Harder C.B."/>
            <person name="Miyauchi S."/>
            <person name="Viragh M."/>
            <person name="Kuo A."/>
            <person name="Thoen E."/>
            <person name="Andreopoulos B."/>
            <person name="Lu D."/>
            <person name="Skrede I."/>
            <person name="Drula E."/>
            <person name="Henrissat B."/>
            <person name="Morin E."/>
            <person name="Kohler A."/>
            <person name="Barry K."/>
            <person name="LaButti K."/>
            <person name="Morin E."/>
            <person name="Salamov A."/>
            <person name="Lipzen A."/>
            <person name="Mereny Z."/>
            <person name="Hegedus B."/>
            <person name="Baldrian P."/>
            <person name="Stursova M."/>
            <person name="Weitz H."/>
            <person name="Taylor A."/>
            <person name="Grigoriev I.V."/>
            <person name="Nagy L.G."/>
            <person name="Martin F."/>
            <person name="Kauserud H."/>
        </authorList>
    </citation>
    <scope>NUCLEOTIDE SEQUENCE</scope>
    <source>
        <strain evidence="3">CBHHK182m</strain>
    </source>
</reference>
<name>A0AAD7NGT1_9AGAR</name>
<dbReference type="EMBL" id="JARKIB010000039">
    <property type="protein sequence ID" value="KAJ7759583.1"/>
    <property type="molecule type" value="Genomic_DNA"/>
</dbReference>
<protein>
    <submittedName>
        <fullName evidence="3">Uncharacterized protein</fullName>
    </submittedName>
</protein>
<evidence type="ECO:0000313" key="4">
    <source>
        <dbReference type="Proteomes" id="UP001215598"/>
    </source>
</evidence>
<comment type="caution">
    <text evidence="3">The sequence shown here is derived from an EMBL/GenBank/DDBJ whole genome shotgun (WGS) entry which is preliminary data.</text>
</comment>
<gene>
    <name evidence="1" type="ORF">B0H16DRAFT_1370039</name>
    <name evidence="2" type="ORF">B0H16DRAFT_1370047</name>
    <name evidence="3" type="ORF">B0H16DRAFT_1370050</name>
</gene>
<sequence>MVTGWLKVFRSATTQMSATKQPMLSTTHAIFRGLQRHLKTTIAGLPATADPALKEGLVNAHRKLSDYFTKFDESRYCTWAALLDPRISYEALKRDYADDDELLTELDAAKFSLQSHFDAHYASTPIIPTAAAAPTPDDGSP</sequence>
<evidence type="ECO:0000313" key="1">
    <source>
        <dbReference type="EMBL" id="KAJ7759583.1"/>
    </source>
</evidence>
<organism evidence="3 4">
    <name type="scientific">Mycena metata</name>
    <dbReference type="NCBI Taxonomy" id="1033252"/>
    <lineage>
        <taxon>Eukaryota</taxon>
        <taxon>Fungi</taxon>
        <taxon>Dikarya</taxon>
        <taxon>Basidiomycota</taxon>
        <taxon>Agaricomycotina</taxon>
        <taxon>Agaricomycetes</taxon>
        <taxon>Agaricomycetidae</taxon>
        <taxon>Agaricales</taxon>
        <taxon>Marasmiineae</taxon>
        <taxon>Mycenaceae</taxon>
        <taxon>Mycena</taxon>
    </lineage>
</organism>